<dbReference type="Gene3D" id="2.130.10.10">
    <property type="entry name" value="YVTN repeat-like/Quinoprotein amine dehydrogenase"/>
    <property type="match status" value="1"/>
</dbReference>
<sequence length="94" mass="10212">MGFSPRRLIATSGFIYVANHGSRSLSLLSPGQLGVTRSISLSGRPLELAEVVRSRWIYVGNEDRKELTIIDPVTSRVAGHIELGGRPRGIAIID</sequence>
<dbReference type="Proteomes" id="UP001063350">
    <property type="component" value="Chromosome"/>
</dbReference>
<name>A0A915XLQ8_9BACT</name>
<evidence type="ECO:0000313" key="1">
    <source>
        <dbReference type="EMBL" id="BCO10286.1"/>
    </source>
</evidence>
<keyword evidence="2" id="KW-1185">Reference proteome</keyword>
<gene>
    <name evidence="1" type="ORF">GF1_26620</name>
</gene>
<dbReference type="SUPFAM" id="SSF51004">
    <property type="entry name" value="C-terminal (heme d1) domain of cytochrome cd1-nitrite reductase"/>
    <property type="match status" value="1"/>
</dbReference>
<reference evidence="1" key="1">
    <citation type="submission" date="2020-12" db="EMBL/GenBank/DDBJ databases">
        <title>Desulfobium dissulfuricans gen. nov., sp. nov., a novel mesophilic, sulfate-reducing bacterium isolated from a deep-sea hydrothermal vent.</title>
        <authorList>
            <person name="Hashimoto Y."/>
            <person name="Tame A."/>
            <person name="Sawayama S."/>
            <person name="Miyazaki J."/>
            <person name="Takai K."/>
            <person name="Nakagawa S."/>
        </authorList>
    </citation>
    <scope>NUCLEOTIDE SEQUENCE</scope>
    <source>
        <strain evidence="1">GF1</strain>
    </source>
</reference>
<organism evidence="1 2">
    <name type="scientific">Desulfolithobacter dissulfuricans</name>
    <dbReference type="NCBI Taxonomy" id="2795293"/>
    <lineage>
        <taxon>Bacteria</taxon>
        <taxon>Pseudomonadati</taxon>
        <taxon>Thermodesulfobacteriota</taxon>
        <taxon>Desulfobulbia</taxon>
        <taxon>Desulfobulbales</taxon>
        <taxon>Desulfobulbaceae</taxon>
        <taxon>Desulfolithobacter</taxon>
    </lineage>
</organism>
<dbReference type="InterPro" id="IPR015943">
    <property type="entry name" value="WD40/YVTN_repeat-like_dom_sf"/>
</dbReference>
<dbReference type="InterPro" id="IPR011048">
    <property type="entry name" value="Haem_d1_sf"/>
</dbReference>
<protein>
    <submittedName>
        <fullName evidence="1">Uncharacterized protein</fullName>
    </submittedName>
</protein>
<accession>A0A915XLQ8</accession>
<dbReference type="KEGG" id="ddu:GF1_26620"/>
<evidence type="ECO:0000313" key="2">
    <source>
        <dbReference type="Proteomes" id="UP001063350"/>
    </source>
</evidence>
<dbReference type="AlphaFoldDB" id="A0A915XLQ8"/>
<dbReference type="EMBL" id="AP024233">
    <property type="protein sequence ID" value="BCO10286.1"/>
    <property type="molecule type" value="Genomic_DNA"/>
</dbReference>
<proteinExistence type="predicted"/>